<organism evidence="1 2">
    <name type="scientific">Sinimarinibacterium flocculans</name>
    <dbReference type="NCBI Taxonomy" id="985250"/>
    <lineage>
        <taxon>Bacteria</taxon>
        <taxon>Pseudomonadati</taxon>
        <taxon>Pseudomonadota</taxon>
        <taxon>Gammaproteobacteria</taxon>
        <taxon>Nevskiales</taxon>
        <taxon>Nevskiaceae</taxon>
        <taxon>Sinimarinibacterium</taxon>
    </lineage>
</organism>
<reference evidence="1 2" key="1">
    <citation type="submission" date="2018-04" db="EMBL/GenBank/DDBJ databases">
        <title>Genomic Encyclopedia of Type Strains, Phase IV (KMG-IV): sequencing the most valuable type-strain genomes for metagenomic binning, comparative biology and taxonomic classification.</title>
        <authorList>
            <person name="Goeker M."/>
        </authorList>
    </citation>
    <scope>NUCLEOTIDE SEQUENCE [LARGE SCALE GENOMIC DNA]</scope>
    <source>
        <strain evidence="1 2">DSM 104150</strain>
    </source>
</reference>
<dbReference type="Pfam" id="PF04244">
    <property type="entry name" value="DPRP"/>
    <property type="match status" value="1"/>
</dbReference>
<dbReference type="InterPro" id="IPR036134">
    <property type="entry name" value="Crypto/Photolyase_FAD-like_sf"/>
</dbReference>
<dbReference type="InterPro" id="IPR014729">
    <property type="entry name" value="Rossmann-like_a/b/a_fold"/>
</dbReference>
<dbReference type="Gene3D" id="1.10.579.10">
    <property type="entry name" value="DNA Cyclobutane Dipyrimidine Photolyase, subunit A, domain 3"/>
    <property type="match status" value="1"/>
</dbReference>
<proteinExistence type="predicted"/>
<protein>
    <submittedName>
        <fullName evidence="1">Deoxyribodipyrimidine photolyase-related protein</fullName>
    </submittedName>
</protein>
<dbReference type="InterPro" id="IPR052551">
    <property type="entry name" value="UV-DNA_repair_photolyase"/>
</dbReference>
<evidence type="ECO:0000313" key="1">
    <source>
        <dbReference type="EMBL" id="PXV63613.1"/>
    </source>
</evidence>
<dbReference type="SUPFAM" id="SSF48173">
    <property type="entry name" value="Cryptochrome/photolyase FAD-binding domain"/>
    <property type="match status" value="1"/>
</dbReference>
<gene>
    <name evidence="1" type="ORF">C8D93_1168</name>
</gene>
<dbReference type="PANTHER" id="PTHR38657">
    <property type="entry name" value="SLR1343 PROTEIN"/>
    <property type="match status" value="1"/>
</dbReference>
<keyword evidence="1" id="KW-0456">Lyase</keyword>
<sequence length="464" mass="51995">MSGRAAGTLRNLVVVLGDQLDLDGAAFSGFEPERDRVWMCEAPAESRYVWSHKARIAVFLSAMRHFREALLARGWPVDYLASGAHAYETLAEALAAQLEALRPQCVIIVEPGEYRLHAALRTVVSDAGCRLDWRADTHFLCSSDAFAGWMRGRRQPRLEHFYRWMRKRTGWLMAGDEPVGGRWNYDSDNRGSFASDGPGPLPAPQRFVPDAITREVLAWVERAYAAQPGQTAAFDWPLTRDEALEALDDFIVHRLPQFGRWQDAMWAGTPWLYHSRLACALNLKLLNPREVCEAAIHAFEAGDAPIESVEGFVRQVLGWREYVRGLYFARMPDHLDDNALGAQQPLPAFYWTGQTEMACLRDAIGQTLRLGYAHHIQRLMVTGLFALLLGVRPRAVHEWYLAVYVDAVEWVEAPNTLGMSQFADGGVIASKPYVASGKYIERMSNHCAGCRYNPARATGDAACP</sequence>
<dbReference type="Proteomes" id="UP000248330">
    <property type="component" value="Unassembled WGS sequence"/>
</dbReference>
<dbReference type="EMBL" id="QICN01000016">
    <property type="protein sequence ID" value="PXV63613.1"/>
    <property type="molecule type" value="Genomic_DNA"/>
</dbReference>
<comment type="caution">
    <text evidence="1">The sequence shown here is derived from an EMBL/GenBank/DDBJ whole genome shotgun (WGS) entry which is preliminary data.</text>
</comment>
<keyword evidence="2" id="KW-1185">Reference proteome</keyword>
<dbReference type="PANTHER" id="PTHR38657:SF1">
    <property type="entry name" value="SLR1343 PROTEIN"/>
    <property type="match status" value="1"/>
</dbReference>
<dbReference type="AlphaFoldDB" id="A0A318DZH2"/>
<dbReference type="Gene3D" id="1.25.40.80">
    <property type="match status" value="1"/>
</dbReference>
<dbReference type="InterPro" id="IPR007357">
    <property type="entry name" value="PhrB-like"/>
</dbReference>
<dbReference type="GO" id="GO:0016829">
    <property type="term" value="F:lyase activity"/>
    <property type="evidence" value="ECO:0007669"/>
    <property type="project" value="UniProtKB-KW"/>
</dbReference>
<accession>A0A318DZH2</accession>
<evidence type="ECO:0000313" key="2">
    <source>
        <dbReference type="Proteomes" id="UP000248330"/>
    </source>
</evidence>
<name>A0A318DZH2_9GAMM</name>
<dbReference type="Gene3D" id="3.40.50.620">
    <property type="entry name" value="HUPs"/>
    <property type="match status" value="1"/>
</dbReference>